<keyword evidence="1" id="KW-0732">Signal</keyword>
<accession>A0A8J3DD30</accession>
<reference evidence="2 3" key="1">
    <citation type="journal article" date="2014" name="Int. J. Syst. Evol. Microbiol.">
        <title>Complete genome sequence of Corynebacterium casei LMG S-19264T (=DSM 44701T), isolated from a smear-ripened cheese.</title>
        <authorList>
            <consortium name="US DOE Joint Genome Institute (JGI-PGF)"/>
            <person name="Walter F."/>
            <person name="Albersmeier A."/>
            <person name="Kalinowski J."/>
            <person name="Ruckert C."/>
        </authorList>
    </citation>
    <scope>NUCLEOTIDE SEQUENCE [LARGE SCALE GENOMIC DNA]</scope>
    <source>
        <strain evidence="2 3">KCTC 12866</strain>
    </source>
</reference>
<dbReference type="SUPFAM" id="SSF55486">
    <property type="entry name" value="Metalloproteases ('zincins'), catalytic domain"/>
    <property type="match status" value="1"/>
</dbReference>
<dbReference type="RefSeq" id="WP_189565920.1">
    <property type="nucleotide sequence ID" value="NZ_BMXF01000003.1"/>
</dbReference>
<organism evidence="2 3">
    <name type="scientific">Persicitalea jodogahamensis</name>
    <dbReference type="NCBI Taxonomy" id="402147"/>
    <lineage>
        <taxon>Bacteria</taxon>
        <taxon>Pseudomonadati</taxon>
        <taxon>Bacteroidota</taxon>
        <taxon>Cytophagia</taxon>
        <taxon>Cytophagales</taxon>
        <taxon>Spirosomataceae</taxon>
        <taxon>Persicitalea</taxon>
    </lineage>
</organism>
<proteinExistence type="predicted"/>
<sequence>MKRLNPVLVGCVCLLFLSGNSSQAQTTPPPFDLYAQTSEIAGLILQYSQDIRAIRYFYSPTVKNRYYGEAANVLNSPEQRRRLLDVDENYLQKLAALDFKAMSKHGQVDYILLKRNIEDHKLGLFQEDREYEQITKYLPFAAPIYQLEKERRRGATVNGQQVAATLNSLNKEVVAATESLKKIGSMDKTLADQGEQALLGLRARLRSTYDFYVGYDPLFSWWVPRPFQTLDSTLLAYAKSMKSKGKLVTTQKEDKSGIRGVPIGRQELIRQLRVEMIPYTPEELIALANKEFAWCDKELLKASQEMGFGDEWKKAQEKVKNSYVPAGTQPELIMKLYNDAKEFIQKNDLIDYPEIADETWGMQMMTPERQLVNPFFLGGRDIIISYPTNIMEHEDKLMSMRGNNPYFSRPTVQHELVPGHHLQYYVSSRYKPYRNEFRTPFWTEGWALYWELLLYDKGFAQTPEERIGMLFWRMHRCARIIFSLNYHLGKWTPQECIDFLVDRVGHERANAEGEVRRSFEGGYSPLYQVAYLIGGLQIFSLKKELVDSGKMTFKQFHEAVMHENSMPIEMVRATLTDQPMTPDYQTKWKFYDFK</sequence>
<comment type="caution">
    <text evidence="2">The sequence shown here is derived from an EMBL/GenBank/DDBJ whole genome shotgun (WGS) entry which is preliminary data.</text>
</comment>
<protein>
    <submittedName>
        <fullName evidence="2">X-Pro dipeptidyl-peptidase</fullName>
    </submittedName>
</protein>
<dbReference type="PANTHER" id="PTHR33361:SF2">
    <property type="entry name" value="DUF885 DOMAIN-CONTAINING PROTEIN"/>
    <property type="match status" value="1"/>
</dbReference>
<dbReference type="InterPro" id="IPR010281">
    <property type="entry name" value="DUF885"/>
</dbReference>
<dbReference type="Pfam" id="PF05960">
    <property type="entry name" value="DUF885"/>
    <property type="match status" value="1"/>
</dbReference>
<dbReference type="Proteomes" id="UP000598271">
    <property type="component" value="Unassembled WGS sequence"/>
</dbReference>
<name>A0A8J3DD30_9BACT</name>
<evidence type="ECO:0000313" key="2">
    <source>
        <dbReference type="EMBL" id="GHB78643.1"/>
    </source>
</evidence>
<dbReference type="AlphaFoldDB" id="A0A8J3DD30"/>
<dbReference type="EMBL" id="BMXF01000003">
    <property type="protein sequence ID" value="GHB78643.1"/>
    <property type="molecule type" value="Genomic_DNA"/>
</dbReference>
<gene>
    <name evidence="2" type="ORF">GCM10007390_36290</name>
</gene>
<evidence type="ECO:0000313" key="3">
    <source>
        <dbReference type="Proteomes" id="UP000598271"/>
    </source>
</evidence>
<evidence type="ECO:0000256" key="1">
    <source>
        <dbReference type="SAM" id="SignalP"/>
    </source>
</evidence>
<keyword evidence="3" id="KW-1185">Reference proteome</keyword>
<dbReference type="PANTHER" id="PTHR33361">
    <property type="entry name" value="GLR0591 PROTEIN"/>
    <property type="match status" value="1"/>
</dbReference>
<feature type="chain" id="PRO_5035307225" evidence="1">
    <location>
        <begin position="25"/>
        <end position="594"/>
    </location>
</feature>
<feature type="signal peptide" evidence="1">
    <location>
        <begin position="1"/>
        <end position="24"/>
    </location>
</feature>